<dbReference type="eggNOG" id="COG3497">
    <property type="taxonomic scope" value="Bacteria"/>
</dbReference>
<dbReference type="AlphaFoldDB" id="A0A081C205"/>
<dbReference type="EMBL" id="DF820468">
    <property type="protein sequence ID" value="GAK58610.1"/>
    <property type="molecule type" value="Genomic_DNA"/>
</dbReference>
<dbReference type="Gene3D" id="3.40.50.11790">
    <property type="match status" value="1"/>
</dbReference>
<dbReference type="InterPro" id="IPR020287">
    <property type="entry name" value="Tail_sheath_C"/>
</dbReference>
<dbReference type="HOGENOM" id="CLU_027851_0_0_0"/>
<dbReference type="Proteomes" id="UP000030661">
    <property type="component" value="Unassembled WGS sequence"/>
</dbReference>
<evidence type="ECO:0000313" key="5">
    <source>
        <dbReference type="Proteomes" id="UP000030661"/>
    </source>
</evidence>
<gene>
    <name evidence="4" type="ORF">U27_05584</name>
</gene>
<evidence type="ECO:0000256" key="1">
    <source>
        <dbReference type="ARBA" id="ARBA00008005"/>
    </source>
</evidence>
<sequence length="361" mass="38442">MAETFSVSELVIPGTYIRVRAEALISVGGISTGNIGIVGTASAGVGDETHILSDYDNARARLNAYDAYNNGGGTLNLTRGIELLYLNGARTVYARALNSGDNPGQDDYISAFNELAKDDVNILVAPELATTDALAVFGSVLETAENNGKDMVAVVGSDAITVATITTQVTTNDRIIMTTPGIQAYDSADNKKVSLSGRYSAAAVAGLLSTLVPQWSPTNKVLPGVTNLSQRFSYGEMKQLVNSRLLVLEKRQGVRVVRGLTTDNGAFAQITTRRITDFTKAGIRKASDPFIGRLNNQRVRKALQGAIDGFLTTMVQDEALIGYSLEVTATRDDEIAGRAIVNAIVQPTFSIDFVAVTLVLQ</sequence>
<organism evidence="4">
    <name type="scientific">Vecturithrix granuli</name>
    <dbReference type="NCBI Taxonomy" id="1499967"/>
    <lineage>
        <taxon>Bacteria</taxon>
        <taxon>Candidatus Moduliflexota</taxon>
        <taxon>Candidatus Vecturitrichia</taxon>
        <taxon>Candidatus Vecturitrichales</taxon>
        <taxon>Candidatus Vecturitrichaceae</taxon>
        <taxon>Candidatus Vecturithrix</taxon>
    </lineage>
</organism>
<comment type="similarity">
    <text evidence="1">Belongs to the myoviridae tail sheath protein family.</text>
</comment>
<proteinExistence type="inferred from homology"/>
<dbReference type="Gene3D" id="3.30.1370.220">
    <property type="match status" value="1"/>
</dbReference>
<dbReference type="STRING" id="1499967.U27_05584"/>
<reference evidence="4" key="1">
    <citation type="journal article" date="2015" name="PeerJ">
        <title>First genomic representation of candidate bacterial phylum KSB3 points to enhanced environmental sensing as a trigger of wastewater bulking.</title>
        <authorList>
            <person name="Sekiguchi Y."/>
            <person name="Ohashi A."/>
            <person name="Parks D.H."/>
            <person name="Yamauchi T."/>
            <person name="Tyson G.W."/>
            <person name="Hugenholtz P."/>
        </authorList>
    </citation>
    <scope>NUCLEOTIDE SEQUENCE [LARGE SCALE GENOMIC DNA]</scope>
</reference>
<evidence type="ECO:0000259" key="3">
    <source>
        <dbReference type="Pfam" id="PF17482"/>
    </source>
</evidence>
<dbReference type="Pfam" id="PF04984">
    <property type="entry name" value="Phage_sheath_1"/>
    <property type="match status" value="1"/>
</dbReference>
<name>A0A081C205_VECG1</name>
<evidence type="ECO:0008006" key="6">
    <source>
        <dbReference type="Google" id="ProtNLM"/>
    </source>
</evidence>
<feature type="domain" description="Tail sheath protein subtilisin-like" evidence="2">
    <location>
        <begin position="103"/>
        <end position="262"/>
    </location>
</feature>
<feature type="domain" description="Tail sheath protein C-terminal" evidence="3">
    <location>
        <begin position="263"/>
        <end position="360"/>
    </location>
</feature>
<evidence type="ECO:0000313" key="4">
    <source>
        <dbReference type="EMBL" id="GAK58610.1"/>
    </source>
</evidence>
<protein>
    <recommendedName>
        <fullName evidence="6">Phage tail sheath protein</fullName>
    </recommendedName>
</protein>
<dbReference type="Pfam" id="PF17482">
    <property type="entry name" value="Phage_sheath_1C"/>
    <property type="match status" value="1"/>
</dbReference>
<dbReference type="InterPro" id="IPR035089">
    <property type="entry name" value="Phage_sheath_subtilisin"/>
</dbReference>
<evidence type="ECO:0000259" key="2">
    <source>
        <dbReference type="Pfam" id="PF04984"/>
    </source>
</evidence>
<keyword evidence="5" id="KW-1185">Reference proteome</keyword>
<accession>A0A081C205</accession>